<dbReference type="AlphaFoldDB" id="A0A2A5WHQ9"/>
<evidence type="ECO:0000313" key="3">
    <source>
        <dbReference type="Proteomes" id="UP000219327"/>
    </source>
</evidence>
<comment type="caution">
    <text evidence="2">The sequence shown here is derived from an EMBL/GenBank/DDBJ whole genome shotgun (WGS) entry which is preliminary data.</text>
</comment>
<keyword evidence="1" id="KW-0472">Membrane</keyword>
<feature type="transmembrane region" description="Helical" evidence="1">
    <location>
        <begin position="7"/>
        <end position="29"/>
    </location>
</feature>
<dbReference type="EMBL" id="NTKD01000075">
    <property type="protein sequence ID" value="PDH36075.1"/>
    <property type="molecule type" value="Genomic_DNA"/>
</dbReference>
<feature type="transmembrane region" description="Helical" evidence="1">
    <location>
        <begin position="51"/>
        <end position="69"/>
    </location>
</feature>
<sequence>MGENMQSLVKVVLTTALVSVILVTVVGYFDEGHPRIYDYLAHYAVPPIHDYVLWLVIFECIVLAAWWLVRAASHTSVRPE</sequence>
<keyword evidence="1" id="KW-0812">Transmembrane</keyword>
<reference evidence="2 3" key="1">
    <citation type="submission" date="2017-08" db="EMBL/GenBank/DDBJ databases">
        <title>Fine stratification of microbial communities through a metagenomic profile of the photic zone.</title>
        <authorList>
            <person name="Haro-Moreno J.M."/>
            <person name="Lopez-Perez M."/>
            <person name="De La Torre J."/>
            <person name="Picazo A."/>
            <person name="Camacho A."/>
            <person name="Rodriguez-Valera F."/>
        </authorList>
    </citation>
    <scope>NUCLEOTIDE SEQUENCE [LARGE SCALE GENOMIC DNA]</scope>
    <source>
        <strain evidence="2">MED-G24</strain>
    </source>
</reference>
<organism evidence="2 3">
    <name type="scientific">OM182 bacterium MED-G24</name>
    <dbReference type="NCBI Taxonomy" id="1986255"/>
    <lineage>
        <taxon>Bacteria</taxon>
        <taxon>Pseudomonadati</taxon>
        <taxon>Pseudomonadota</taxon>
        <taxon>Gammaproteobacteria</taxon>
        <taxon>OMG group</taxon>
        <taxon>OM182 clade</taxon>
    </lineage>
</organism>
<accession>A0A2A5WHQ9</accession>
<proteinExistence type="predicted"/>
<protein>
    <submittedName>
        <fullName evidence="2">Uncharacterized protein</fullName>
    </submittedName>
</protein>
<keyword evidence="1" id="KW-1133">Transmembrane helix</keyword>
<gene>
    <name evidence="2" type="ORF">CNE99_10215</name>
</gene>
<evidence type="ECO:0000313" key="2">
    <source>
        <dbReference type="EMBL" id="PDH36075.1"/>
    </source>
</evidence>
<name>A0A2A5WHQ9_9GAMM</name>
<evidence type="ECO:0000256" key="1">
    <source>
        <dbReference type="SAM" id="Phobius"/>
    </source>
</evidence>
<dbReference type="Proteomes" id="UP000219327">
    <property type="component" value="Unassembled WGS sequence"/>
</dbReference>